<evidence type="ECO:0000256" key="1">
    <source>
        <dbReference type="SAM" id="Phobius"/>
    </source>
</evidence>
<organism evidence="3 4">
    <name type="scientific">Microbacterium sediminis</name>
    <dbReference type="NCBI Taxonomy" id="904291"/>
    <lineage>
        <taxon>Bacteria</taxon>
        <taxon>Bacillati</taxon>
        <taxon>Actinomycetota</taxon>
        <taxon>Actinomycetes</taxon>
        <taxon>Micrococcales</taxon>
        <taxon>Microbacteriaceae</taxon>
        <taxon>Microbacterium</taxon>
    </lineage>
</organism>
<feature type="signal peptide" evidence="2">
    <location>
        <begin position="1"/>
        <end position="36"/>
    </location>
</feature>
<proteinExistence type="predicted"/>
<evidence type="ECO:0008006" key="5">
    <source>
        <dbReference type="Google" id="ProtNLM"/>
    </source>
</evidence>
<accession>A0A1B9NGN9</accession>
<dbReference type="Proteomes" id="UP000093355">
    <property type="component" value="Unassembled WGS sequence"/>
</dbReference>
<keyword evidence="1" id="KW-1133">Transmembrane helix</keyword>
<dbReference type="STRING" id="904291.A7J15_01675"/>
<gene>
    <name evidence="3" type="ORF">A7J15_01675</name>
</gene>
<evidence type="ECO:0000313" key="4">
    <source>
        <dbReference type="Proteomes" id="UP000093355"/>
    </source>
</evidence>
<name>A0A1B9NGN9_9MICO</name>
<keyword evidence="4" id="KW-1185">Reference proteome</keyword>
<keyword evidence="1" id="KW-0812">Transmembrane</keyword>
<keyword evidence="1" id="KW-0472">Membrane</keyword>
<dbReference type="AlphaFoldDB" id="A0A1B9NGN9"/>
<evidence type="ECO:0000256" key="2">
    <source>
        <dbReference type="SAM" id="SignalP"/>
    </source>
</evidence>
<reference evidence="3 4" key="1">
    <citation type="submission" date="2016-05" db="EMBL/GenBank/DDBJ databases">
        <authorList>
            <person name="Lavstsen T."/>
            <person name="Jespersen J.S."/>
        </authorList>
    </citation>
    <scope>NUCLEOTIDE SEQUENCE [LARGE SCALE GENOMIC DNA]</scope>
    <source>
        <strain evidence="3 4">YLB-01</strain>
    </source>
</reference>
<comment type="caution">
    <text evidence="3">The sequence shown here is derived from an EMBL/GenBank/DDBJ whole genome shotgun (WGS) entry which is preliminary data.</text>
</comment>
<dbReference type="EMBL" id="LXMD01000012">
    <property type="protein sequence ID" value="OCG75781.1"/>
    <property type="molecule type" value="Genomic_DNA"/>
</dbReference>
<sequence length="93" mass="9204">MNDMTRALRTTLAATGLSIALVAGPVLALAATPVDADDAAVTAPQDDGRAARATLVSAPEPTALTLWIGGGAALLVGGAAVVSHTVRRERSSA</sequence>
<keyword evidence="2" id="KW-0732">Signal</keyword>
<feature type="transmembrane region" description="Helical" evidence="1">
    <location>
        <begin position="64"/>
        <end position="82"/>
    </location>
</feature>
<feature type="chain" id="PRO_5039231420" description="LPXTG cell wall anchor domain-containing protein" evidence="2">
    <location>
        <begin position="37"/>
        <end position="93"/>
    </location>
</feature>
<protein>
    <recommendedName>
        <fullName evidence="5">LPXTG cell wall anchor domain-containing protein</fullName>
    </recommendedName>
</protein>
<evidence type="ECO:0000313" key="3">
    <source>
        <dbReference type="EMBL" id="OCG75781.1"/>
    </source>
</evidence>